<evidence type="ECO:0000313" key="1">
    <source>
        <dbReference type="EMBL" id="ACF79728.1"/>
    </source>
</evidence>
<dbReference type="AlphaFoldDB" id="B4FC85"/>
<dbReference type="EMBL" id="BT034723">
    <property type="protein sequence ID" value="ACF79728.1"/>
    <property type="molecule type" value="mRNA"/>
</dbReference>
<name>B4FC85_MAIZE</name>
<reference evidence="1" key="1">
    <citation type="journal article" date="2009" name="PLoS Genet.">
        <title>Sequencing, mapping, and analysis of 27,455 maize full-length cDNAs.</title>
        <authorList>
            <person name="Soderlund C."/>
            <person name="Descour A."/>
            <person name="Kudrna D."/>
            <person name="Bomhoff M."/>
            <person name="Boyd L."/>
            <person name="Currie J."/>
            <person name="Angelova A."/>
            <person name="Collura K."/>
            <person name="Wissotski M."/>
            <person name="Ashley E."/>
            <person name="Morrow D."/>
            <person name="Fernandes J."/>
            <person name="Walbot V."/>
            <person name="Yu Y."/>
        </authorList>
    </citation>
    <scope>NUCLEOTIDE SEQUENCE</scope>
    <source>
        <strain evidence="1">B73</strain>
    </source>
</reference>
<proteinExistence type="evidence at transcript level"/>
<protein>
    <submittedName>
        <fullName evidence="1">Uncharacterized protein</fullName>
    </submittedName>
</protein>
<sequence length="59" mass="6524">MRGTVVGCRRSSSRHVCNNVADSSMVLVDELRFIGSPPSVRLTYAHRTHSPLDPVSLCR</sequence>
<dbReference type="HOGENOM" id="CLU_2964235_0_0_1"/>
<organism evidence="1">
    <name type="scientific">Zea mays</name>
    <name type="common">Maize</name>
    <dbReference type="NCBI Taxonomy" id="4577"/>
    <lineage>
        <taxon>Eukaryota</taxon>
        <taxon>Viridiplantae</taxon>
        <taxon>Streptophyta</taxon>
        <taxon>Embryophyta</taxon>
        <taxon>Tracheophyta</taxon>
        <taxon>Spermatophyta</taxon>
        <taxon>Magnoliopsida</taxon>
        <taxon>Liliopsida</taxon>
        <taxon>Poales</taxon>
        <taxon>Poaceae</taxon>
        <taxon>PACMAD clade</taxon>
        <taxon>Panicoideae</taxon>
        <taxon>Andropogonodae</taxon>
        <taxon>Andropogoneae</taxon>
        <taxon>Tripsacinae</taxon>
        <taxon>Zea</taxon>
    </lineage>
</organism>
<accession>B4FC85</accession>